<organism evidence="2 3">
    <name type="scientific">Georgenia muralis</name>
    <dbReference type="NCBI Taxonomy" id="154117"/>
    <lineage>
        <taxon>Bacteria</taxon>
        <taxon>Bacillati</taxon>
        <taxon>Actinomycetota</taxon>
        <taxon>Actinomycetes</taxon>
        <taxon>Micrococcales</taxon>
        <taxon>Bogoriellaceae</taxon>
        <taxon>Georgenia</taxon>
    </lineage>
</organism>
<dbReference type="Pfam" id="PF13289">
    <property type="entry name" value="SIR2_2"/>
    <property type="match status" value="1"/>
</dbReference>
<feature type="domain" description="DUF4020" evidence="1">
    <location>
        <begin position="1004"/>
        <end position="1093"/>
    </location>
</feature>
<dbReference type="SUPFAM" id="SSF52467">
    <property type="entry name" value="DHS-like NAD/FAD-binding domain"/>
    <property type="match status" value="1"/>
</dbReference>
<dbReference type="AlphaFoldDB" id="A0A3N4Z4J9"/>
<gene>
    <name evidence="2" type="ORF">EDD32_0442</name>
</gene>
<dbReference type="Gene3D" id="3.40.50.1220">
    <property type="entry name" value="TPP-binding domain"/>
    <property type="match status" value="1"/>
</dbReference>
<dbReference type="EMBL" id="RKRA01000001">
    <property type="protein sequence ID" value="RPF26020.1"/>
    <property type="molecule type" value="Genomic_DNA"/>
</dbReference>
<dbReference type="InterPro" id="IPR029035">
    <property type="entry name" value="DHS-like_NAD/FAD-binding_dom"/>
</dbReference>
<comment type="caution">
    <text evidence="2">The sequence shown here is derived from an EMBL/GenBank/DDBJ whole genome shotgun (WGS) entry which is preliminary data.</text>
</comment>
<proteinExistence type="predicted"/>
<protein>
    <submittedName>
        <fullName evidence="2">Uncharacterized protein DUF4020</fullName>
    </submittedName>
</protein>
<dbReference type="Pfam" id="PF13212">
    <property type="entry name" value="DUF4020"/>
    <property type="match status" value="1"/>
</dbReference>
<name>A0A3N4Z4J9_9MICO</name>
<evidence type="ECO:0000313" key="3">
    <source>
        <dbReference type="Proteomes" id="UP000280726"/>
    </source>
</evidence>
<dbReference type="Proteomes" id="UP000280726">
    <property type="component" value="Unassembled WGS sequence"/>
</dbReference>
<sequence>MWIRQVEVPDELVGAARDGRLVIFVGAGASRDAPSSLPDFKQLVTDIGTQVSSVPTELQLKRPDVFLGDLADMGVNVHALVAKAIDPPGSAPNRLHHAIMSLAAVHPPLRVVTTNYDQHLEIAGRIDHSDVEVFRAPALPIGDDFTGVIHLHGSLGQHPRHLVVTDADFGHAYLREAWAARFLERMFSVYTVLFIGYSHGDVVMQYLARSLGREGRRYVLTDDAGSGAWARLGLTAISYPVVEKSHVALADALERWAELTAWGRLDHRRRIAALVEQEPPSIPEEISYLERALAHPDHVRFFTESATTAAWLQWAATRPEFTLLFTPPPTGDSVAEALSRTLTRWFIDNFACVAEHSPAALRLVRDRPWTVQTWEALVHRLFAQKEPIEDWQVPWLVIALHRAPEGRHHLLDMMLAEDRWRARPALAFTLLAHRTNPIPRAGLDLDSTDGAPRFEVTLTGEEYWLTEAWKNVFTPMLTDHASDLLDLGVRQIRATYRLANLLQPGFDPIGFGRSAIEPHPQDEFRDPHDMLIDAVRDSLEHLLHAEPQHAARQIDLLTSGPEAVLRRLAVHGWRLRTDATADAKVRWVLDQDLVYDLDLQHEVYLLLQDALPSTEPGTREQLLTTADLGPSPEAGATDSPYRRYNLLAWLHQTLPTDPRITAAFNAVQRAHSDYQTREHPDLNMYMTSGFVEDAEPFSPDELHSSITDDPAAALARLREFATADELRLTGPTWTGALAAMRGCVARHPLDGIRVAGHLLIDDDELRGALIRGWSAAQLADADQGLPDQVISLIGTWDLGSIRSQAATLLANGGQADHPTRWHDLASARDLARRLWPQDEVTGNVVSDSDTYLEAINHPAGDLAQFWTKVTAAEWSRQGDRWAGLMPLIETELDRMIDQPGRNGLLARCVLIASLRFYHGAAPEWARARLLPLLSWASDDKKQVAAMWRTFLMHGQYDDSLLRAGLLDSFLTTLEHESDVNDERAMEILGRQMAAIAVRSDDPPTPWLPQLTTKASRMVRLAWTRSVGRQLRGIEASEAHAQWERWIERYWRGRVESIPRPFTHDEASAIAGWVLGLPSVRAETIGLVEQAPAGLERDDRILGALTHLDLRPDASLWARYLAHLLQGTPADEPWMICHHLADIVPALHDGGSREVVSPVIEQALRLGCSAAPDW</sequence>
<evidence type="ECO:0000259" key="1">
    <source>
        <dbReference type="Pfam" id="PF13212"/>
    </source>
</evidence>
<reference evidence="2 3" key="1">
    <citation type="submission" date="2018-11" db="EMBL/GenBank/DDBJ databases">
        <title>Sequencing the genomes of 1000 actinobacteria strains.</title>
        <authorList>
            <person name="Klenk H.-P."/>
        </authorList>
    </citation>
    <scope>NUCLEOTIDE SEQUENCE [LARGE SCALE GENOMIC DNA]</scope>
    <source>
        <strain evidence="2 3">DSM 14418</strain>
    </source>
</reference>
<dbReference type="InterPro" id="IPR025093">
    <property type="entry name" value="DUF4020"/>
</dbReference>
<accession>A0A3N4Z4J9</accession>
<keyword evidence="3" id="KW-1185">Reference proteome</keyword>
<evidence type="ECO:0000313" key="2">
    <source>
        <dbReference type="EMBL" id="RPF26020.1"/>
    </source>
</evidence>